<dbReference type="InterPro" id="IPR015927">
    <property type="entry name" value="Peptidase_S24_S26A/B/C"/>
</dbReference>
<dbReference type="EMBL" id="JSAM01000123">
    <property type="protein sequence ID" value="KIA76300.1"/>
    <property type="molecule type" value="Genomic_DNA"/>
</dbReference>
<name>A0A0C1C4Z4_9BACT</name>
<proteinExistence type="inferred from homology"/>
<dbReference type="GO" id="GO:0016787">
    <property type="term" value="F:hydrolase activity"/>
    <property type="evidence" value="ECO:0007669"/>
    <property type="project" value="UniProtKB-KW"/>
</dbReference>
<reference evidence="9 10" key="1">
    <citation type="journal article" date="2014" name="Mol. Biol. Evol.">
        <title>Massive expansion of Ubiquitination-related gene families within the Chlamydiae.</title>
        <authorList>
            <person name="Domman D."/>
            <person name="Collingro A."/>
            <person name="Lagkouvardos I."/>
            <person name="Gehre L."/>
            <person name="Weinmaier T."/>
            <person name="Rattei T."/>
            <person name="Subtil A."/>
            <person name="Horn M."/>
        </authorList>
    </citation>
    <scope>NUCLEOTIDE SEQUENCE [LARGE SCALE GENOMIC DNA]</scope>
    <source>
        <strain evidence="9 10">OEW1</strain>
    </source>
</reference>
<dbReference type="NCBIfam" id="NF007621">
    <property type="entry name" value="PRK10276.1"/>
    <property type="match status" value="1"/>
</dbReference>
<dbReference type="CDD" id="cd06529">
    <property type="entry name" value="S24_LexA-like"/>
    <property type="match status" value="1"/>
</dbReference>
<dbReference type="Gene3D" id="2.10.109.10">
    <property type="entry name" value="Umud Fragment, subunit A"/>
    <property type="match status" value="1"/>
</dbReference>
<dbReference type="InterPro" id="IPR006197">
    <property type="entry name" value="Peptidase_S24_LexA"/>
</dbReference>
<dbReference type="EC" id="3.4.21.-" evidence="9"/>
<evidence type="ECO:0000256" key="2">
    <source>
        <dbReference type="ARBA" id="ARBA00022763"/>
    </source>
</evidence>
<keyword evidence="3 7" id="KW-0378">Hydrolase</keyword>
<dbReference type="InterPro" id="IPR039418">
    <property type="entry name" value="LexA-like"/>
</dbReference>
<evidence type="ECO:0000256" key="4">
    <source>
        <dbReference type="ARBA" id="ARBA00022813"/>
    </source>
</evidence>
<evidence type="ECO:0000256" key="5">
    <source>
        <dbReference type="ARBA" id="ARBA00023204"/>
    </source>
</evidence>
<dbReference type="PANTHER" id="PTHR33516">
    <property type="entry name" value="LEXA REPRESSOR"/>
    <property type="match status" value="1"/>
</dbReference>
<sequence>MYNIHLFITNKGEIMRLGGKRMGAGRPKGSGKFKEPTKAIRLPESEIEHVMRYIQNKCYRLPLYHTTVSAGFPSPAEDHIERKLDLNELLIKHPSATFFLKVSGHSMIKVGIHHNDILIVDRSLEPSHGKIVIASLNGELTVKRLRCEGKRIQLVAENDAYPPIEISSEDDFRIWGVVTNVIHDL</sequence>
<dbReference type="GO" id="GO:0006281">
    <property type="term" value="P:DNA repair"/>
    <property type="evidence" value="ECO:0007669"/>
    <property type="project" value="UniProtKB-KW"/>
</dbReference>
<keyword evidence="2" id="KW-0227">DNA damage</keyword>
<comment type="caution">
    <text evidence="9">The sequence shown here is derived from an EMBL/GenBank/DDBJ whole genome shotgun (WGS) entry which is preliminary data.</text>
</comment>
<keyword evidence="6" id="KW-0742">SOS response</keyword>
<accession>A0A0C1C4Z4</accession>
<dbReference type="GO" id="GO:0003677">
    <property type="term" value="F:DNA binding"/>
    <property type="evidence" value="ECO:0007669"/>
    <property type="project" value="InterPro"/>
</dbReference>
<feature type="domain" description="Peptidase S24/S26A/S26B/S26C" evidence="8">
    <location>
        <begin position="62"/>
        <end position="178"/>
    </location>
</feature>
<evidence type="ECO:0000256" key="6">
    <source>
        <dbReference type="ARBA" id="ARBA00023236"/>
    </source>
</evidence>
<dbReference type="Proteomes" id="UP000031307">
    <property type="component" value="Unassembled WGS sequence"/>
</dbReference>
<dbReference type="PRINTS" id="PR00726">
    <property type="entry name" value="LEXASERPTASE"/>
</dbReference>
<keyword evidence="5" id="KW-0234">DNA repair</keyword>
<evidence type="ECO:0000313" key="9">
    <source>
        <dbReference type="EMBL" id="KIA76300.1"/>
    </source>
</evidence>
<evidence type="ECO:0000313" key="10">
    <source>
        <dbReference type="Proteomes" id="UP000031307"/>
    </source>
</evidence>
<protein>
    <submittedName>
        <fullName evidence="9">Protein UmuD</fullName>
        <ecNumber evidence="9">3.4.21.-</ecNumber>
    </submittedName>
</protein>
<gene>
    <name evidence="9" type="primary">umuD</name>
    <name evidence="9" type="ORF">DB43_AM00150</name>
</gene>
<dbReference type="AlphaFoldDB" id="A0A0C1C4Z4"/>
<dbReference type="PANTHER" id="PTHR33516:SF2">
    <property type="entry name" value="LEXA REPRESSOR-RELATED"/>
    <property type="match status" value="1"/>
</dbReference>
<evidence type="ECO:0000256" key="7">
    <source>
        <dbReference type="RuleBase" id="RU003991"/>
    </source>
</evidence>
<evidence type="ECO:0000256" key="1">
    <source>
        <dbReference type="ARBA" id="ARBA00007484"/>
    </source>
</evidence>
<dbReference type="GO" id="GO:0009432">
    <property type="term" value="P:SOS response"/>
    <property type="evidence" value="ECO:0007669"/>
    <property type="project" value="UniProtKB-KW"/>
</dbReference>
<dbReference type="Pfam" id="PF00717">
    <property type="entry name" value="Peptidase_S24"/>
    <property type="match status" value="1"/>
</dbReference>
<keyword evidence="4 7" id="KW-0068">Autocatalytic cleavage</keyword>
<dbReference type="GO" id="GO:0006355">
    <property type="term" value="P:regulation of DNA-templated transcription"/>
    <property type="evidence" value="ECO:0007669"/>
    <property type="project" value="InterPro"/>
</dbReference>
<comment type="similarity">
    <text evidence="1 7">Belongs to the peptidase S24 family.</text>
</comment>
<dbReference type="SUPFAM" id="SSF51306">
    <property type="entry name" value="LexA/Signal peptidase"/>
    <property type="match status" value="1"/>
</dbReference>
<evidence type="ECO:0000256" key="3">
    <source>
        <dbReference type="ARBA" id="ARBA00022801"/>
    </source>
</evidence>
<evidence type="ECO:0000259" key="8">
    <source>
        <dbReference type="Pfam" id="PF00717"/>
    </source>
</evidence>
<dbReference type="InterPro" id="IPR050077">
    <property type="entry name" value="LexA_repressor"/>
</dbReference>
<organism evidence="9 10">
    <name type="scientific">Parachlamydia acanthamoebae</name>
    <dbReference type="NCBI Taxonomy" id="83552"/>
    <lineage>
        <taxon>Bacteria</taxon>
        <taxon>Pseudomonadati</taxon>
        <taxon>Chlamydiota</taxon>
        <taxon>Chlamydiia</taxon>
        <taxon>Parachlamydiales</taxon>
        <taxon>Parachlamydiaceae</taxon>
        <taxon>Parachlamydia</taxon>
    </lineage>
</organism>
<dbReference type="MEROPS" id="S24.003"/>
<dbReference type="PATRIC" id="fig|83552.4.peg.2584"/>
<dbReference type="InterPro" id="IPR036286">
    <property type="entry name" value="LexA/Signal_pep-like_sf"/>
</dbReference>